<accession>A0ABX1R0H1</accession>
<dbReference type="Proteomes" id="UP000709336">
    <property type="component" value="Unassembled WGS sequence"/>
</dbReference>
<organism evidence="2 3">
    <name type="scientific">Alteromonas ponticola</name>
    <dbReference type="NCBI Taxonomy" id="2720613"/>
    <lineage>
        <taxon>Bacteria</taxon>
        <taxon>Pseudomonadati</taxon>
        <taxon>Pseudomonadota</taxon>
        <taxon>Gammaproteobacteria</taxon>
        <taxon>Alteromonadales</taxon>
        <taxon>Alteromonadaceae</taxon>
        <taxon>Alteromonas/Salinimonas group</taxon>
        <taxon>Alteromonas</taxon>
    </lineage>
</organism>
<dbReference type="RefSeq" id="WP_169209260.1">
    <property type="nucleotide sequence ID" value="NZ_JAATNW010000001.1"/>
</dbReference>
<dbReference type="EMBL" id="JAATNW010000001">
    <property type="protein sequence ID" value="NMH58705.1"/>
    <property type="molecule type" value="Genomic_DNA"/>
</dbReference>
<protein>
    <submittedName>
        <fullName evidence="2">Uncharacterized protein</fullName>
    </submittedName>
</protein>
<name>A0ABX1R0H1_9ALTE</name>
<evidence type="ECO:0000313" key="2">
    <source>
        <dbReference type="EMBL" id="NMH58705.1"/>
    </source>
</evidence>
<evidence type="ECO:0000256" key="1">
    <source>
        <dbReference type="SAM" id="Phobius"/>
    </source>
</evidence>
<gene>
    <name evidence="2" type="ORF">HCJ96_01525</name>
</gene>
<proteinExistence type="predicted"/>
<evidence type="ECO:0000313" key="3">
    <source>
        <dbReference type="Proteomes" id="UP000709336"/>
    </source>
</evidence>
<comment type="caution">
    <text evidence="2">The sequence shown here is derived from an EMBL/GenBank/DDBJ whole genome shotgun (WGS) entry which is preliminary data.</text>
</comment>
<feature type="transmembrane region" description="Helical" evidence="1">
    <location>
        <begin position="46"/>
        <end position="65"/>
    </location>
</feature>
<feature type="transmembrane region" description="Helical" evidence="1">
    <location>
        <begin position="21"/>
        <end position="40"/>
    </location>
</feature>
<keyword evidence="1" id="KW-1133">Transmembrane helix</keyword>
<keyword evidence="1" id="KW-0472">Membrane</keyword>
<feature type="transmembrane region" description="Helical" evidence="1">
    <location>
        <begin position="108"/>
        <end position="129"/>
    </location>
</feature>
<keyword evidence="1" id="KW-0812">Transmembrane</keyword>
<sequence length="133" mass="15640">MQDFRELEYKLLNQHHQEYCAFTRLLLTITVACITIMAATSTTKNWYFTISFSLLFSSLLFGILVQHRIMMTPIYHLEDAQNKMNAALKNSSSGAIEIRRKPTKLEQWFYRSQMVCFVMAFFMLALYFVDKAI</sequence>
<reference evidence="2 3" key="1">
    <citation type="submission" date="2020-03" db="EMBL/GenBank/DDBJ databases">
        <title>Alteromonas ponticola sp. nov., isolated from seawater.</title>
        <authorList>
            <person name="Yoon J.-H."/>
            <person name="Kim Y.-O."/>
        </authorList>
    </citation>
    <scope>NUCLEOTIDE SEQUENCE [LARGE SCALE GENOMIC DNA]</scope>
    <source>
        <strain evidence="2 3">MYP5</strain>
    </source>
</reference>
<keyword evidence="3" id="KW-1185">Reference proteome</keyword>